<keyword evidence="8 33" id="KW-1133">Transmembrane helix</keyword>
<evidence type="ECO:0000256" key="25">
    <source>
        <dbReference type="ARBA" id="ARBA00036787"/>
    </source>
</evidence>
<evidence type="ECO:0000256" key="14">
    <source>
        <dbReference type="ARBA" id="ARBA00023201"/>
    </source>
</evidence>
<comment type="subcellular location">
    <subcellularLocation>
        <location evidence="1">Cell membrane</location>
        <topology evidence="1">Multi-pass membrane protein</topology>
    </subcellularLocation>
</comment>
<gene>
    <name evidence="35" type="ORF">DNTS_016561</name>
</gene>
<feature type="domain" description="Amino acid transporter transmembrane" evidence="34">
    <location>
        <begin position="64"/>
        <end position="476"/>
    </location>
</feature>
<comment type="caution">
    <text evidence="35">The sequence shown here is derived from an EMBL/GenBank/DDBJ whole genome shotgun (WGS) entry which is preliminary data.</text>
</comment>
<dbReference type="Proteomes" id="UP000316079">
    <property type="component" value="Unassembled WGS sequence"/>
</dbReference>
<feature type="transmembrane region" description="Helical" evidence="33">
    <location>
        <begin position="396"/>
        <end position="414"/>
    </location>
</feature>
<comment type="catalytic activity">
    <reaction evidence="18">
        <text>L-asparagine(in) + Na(+)(in) = L-asparagine(out) + Na(+)(out)</text>
        <dbReference type="Rhea" id="RHEA:71383"/>
        <dbReference type="ChEBI" id="CHEBI:29101"/>
        <dbReference type="ChEBI" id="CHEBI:58048"/>
    </reaction>
    <physiologicalReaction direction="right-to-left" evidence="18">
        <dbReference type="Rhea" id="RHEA:71385"/>
    </physiologicalReaction>
</comment>
<evidence type="ECO:0000256" key="1">
    <source>
        <dbReference type="ARBA" id="ARBA00004651"/>
    </source>
</evidence>
<keyword evidence="9" id="KW-0915">Sodium</keyword>
<comment type="catalytic activity">
    <reaction evidence="21">
        <text>L-phenylalanine(in) + Na(+)(in) = L-phenylalanine(out) + Na(+)(out)</text>
        <dbReference type="Rhea" id="RHEA:68244"/>
        <dbReference type="ChEBI" id="CHEBI:29101"/>
        <dbReference type="ChEBI" id="CHEBI:58095"/>
    </reaction>
    <physiologicalReaction direction="right-to-left" evidence="21">
        <dbReference type="Rhea" id="RHEA:68246"/>
    </physiologicalReaction>
</comment>
<evidence type="ECO:0000256" key="10">
    <source>
        <dbReference type="ARBA" id="ARBA00023065"/>
    </source>
</evidence>
<feature type="transmembrane region" description="Helical" evidence="33">
    <location>
        <begin position="353"/>
        <end position="375"/>
    </location>
</feature>
<comment type="catalytic activity">
    <reaction evidence="24">
        <text>glycine(in) + Na(+)(in) = glycine(out) + Na(+)(out)</text>
        <dbReference type="Rhea" id="RHEA:68228"/>
        <dbReference type="ChEBI" id="CHEBI:29101"/>
        <dbReference type="ChEBI" id="CHEBI:57305"/>
    </reaction>
    <physiologicalReaction direction="right-to-left" evidence="24">
        <dbReference type="Rhea" id="RHEA:68230"/>
    </physiologicalReaction>
</comment>
<evidence type="ECO:0000256" key="8">
    <source>
        <dbReference type="ARBA" id="ARBA00022989"/>
    </source>
</evidence>
<comment type="catalytic activity">
    <reaction evidence="16">
        <text>L-alanine(in) + Na(+)(in) = L-alanine(out) + Na(+)(out)</text>
        <dbReference type="Rhea" id="RHEA:29283"/>
        <dbReference type="ChEBI" id="CHEBI:29101"/>
        <dbReference type="ChEBI" id="CHEBI:57972"/>
    </reaction>
    <physiologicalReaction direction="right-to-left" evidence="16">
        <dbReference type="Rhea" id="RHEA:29285"/>
    </physiologicalReaction>
</comment>
<evidence type="ECO:0000256" key="22">
    <source>
        <dbReference type="ARBA" id="ARBA00036201"/>
    </source>
</evidence>
<comment type="catalytic activity">
    <reaction evidence="23">
        <text>L-histidine(in) + Na(+)(in) = L-histidine(out) + Na(+)(out)</text>
        <dbReference type="Rhea" id="RHEA:71583"/>
        <dbReference type="ChEBI" id="CHEBI:29101"/>
        <dbReference type="ChEBI" id="CHEBI:57595"/>
    </reaction>
    <physiologicalReaction direction="right-to-left" evidence="23">
        <dbReference type="Rhea" id="RHEA:71585"/>
    </physiologicalReaction>
</comment>
<dbReference type="InterPro" id="IPR013057">
    <property type="entry name" value="AA_transpt_TM"/>
</dbReference>
<protein>
    <recommendedName>
        <fullName evidence="26">Sodium-coupled neutral amino acid symporter 2</fullName>
    </recommendedName>
    <alternativeName>
        <fullName evidence="30">Amino acid transporter A2</fullName>
    </alternativeName>
    <alternativeName>
        <fullName evidence="31">Solute carrier family 38 member 2</fullName>
    </alternativeName>
    <alternativeName>
        <fullName evidence="28">System A amino acid transporter 2</fullName>
    </alternativeName>
    <alternativeName>
        <fullName evidence="29">System A transporter 1</fullName>
    </alternativeName>
    <alternativeName>
        <fullName evidence="27">System N amino acid transporter 2</fullName>
    </alternativeName>
</protein>
<dbReference type="STRING" id="623744.A0A553NRW7"/>
<evidence type="ECO:0000256" key="26">
    <source>
        <dbReference type="ARBA" id="ARBA00039205"/>
    </source>
</evidence>
<keyword evidence="5 33" id="KW-0812">Transmembrane</keyword>
<evidence type="ECO:0000256" key="3">
    <source>
        <dbReference type="ARBA" id="ARBA00022448"/>
    </source>
</evidence>
<evidence type="ECO:0000256" key="16">
    <source>
        <dbReference type="ARBA" id="ARBA00035911"/>
    </source>
</evidence>
<evidence type="ECO:0000256" key="9">
    <source>
        <dbReference type="ARBA" id="ARBA00023053"/>
    </source>
</evidence>
<keyword evidence="11 33" id="KW-0472">Membrane</keyword>
<evidence type="ECO:0000256" key="6">
    <source>
        <dbReference type="ARBA" id="ARBA00022847"/>
    </source>
</evidence>
<feature type="transmembrane region" description="Helical" evidence="33">
    <location>
        <begin position="420"/>
        <end position="444"/>
    </location>
</feature>
<feature type="transmembrane region" description="Helical" evidence="33">
    <location>
        <begin position="207"/>
        <end position="228"/>
    </location>
</feature>
<evidence type="ECO:0000256" key="7">
    <source>
        <dbReference type="ARBA" id="ARBA00022970"/>
    </source>
</evidence>
<evidence type="ECO:0000256" key="27">
    <source>
        <dbReference type="ARBA" id="ARBA00041835"/>
    </source>
</evidence>
<dbReference type="PANTHER" id="PTHR22950">
    <property type="entry name" value="AMINO ACID TRANSPORTER"/>
    <property type="match status" value="1"/>
</dbReference>
<feature type="transmembrane region" description="Helical" evidence="33">
    <location>
        <begin position="180"/>
        <end position="200"/>
    </location>
</feature>
<evidence type="ECO:0000256" key="4">
    <source>
        <dbReference type="ARBA" id="ARBA00022475"/>
    </source>
</evidence>
<keyword evidence="10" id="KW-0406">Ion transport</keyword>
<evidence type="ECO:0000256" key="32">
    <source>
        <dbReference type="SAM" id="MobiDB-lite"/>
    </source>
</evidence>
<reference evidence="35" key="2">
    <citation type="submission" date="2019-04" db="EMBL/GenBank/DDBJ databases">
        <authorList>
            <person name="Kadobianskyi M."/>
            <person name="Schulze L."/>
            <person name="Schuelke M."/>
            <person name="Judkewitz B."/>
        </authorList>
    </citation>
    <scope>NUCLEOTIDE SEQUENCE</scope>
    <source>
        <strain evidence="35">Bolton</strain>
        <tissue evidence="35">Whole-body</tissue>
    </source>
</reference>
<dbReference type="Pfam" id="PF01490">
    <property type="entry name" value="Aa_trans"/>
    <property type="match status" value="1"/>
</dbReference>
<dbReference type="GO" id="GO:0006814">
    <property type="term" value="P:sodium ion transport"/>
    <property type="evidence" value="ECO:0007669"/>
    <property type="project" value="UniProtKB-KW"/>
</dbReference>
<evidence type="ECO:0000256" key="13">
    <source>
        <dbReference type="ARBA" id="ARBA00023180"/>
    </source>
</evidence>
<keyword evidence="36" id="KW-1185">Reference proteome</keyword>
<dbReference type="OrthoDB" id="655540at2759"/>
<name>A0A553NRW7_9TELE</name>
<dbReference type="GO" id="GO:0005886">
    <property type="term" value="C:plasma membrane"/>
    <property type="evidence" value="ECO:0007669"/>
    <property type="project" value="UniProtKB-SubCell"/>
</dbReference>
<keyword evidence="14" id="KW-0739">Sodium transport</keyword>
<evidence type="ECO:0000256" key="20">
    <source>
        <dbReference type="ARBA" id="ARBA00036115"/>
    </source>
</evidence>
<keyword evidence="12" id="KW-1015">Disulfide bond</keyword>
<feature type="transmembrane region" description="Helical" evidence="33">
    <location>
        <begin position="275"/>
        <end position="293"/>
    </location>
</feature>
<feature type="transmembrane region" description="Helical" evidence="33">
    <location>
        <begin position="95"/>
        <end position="115"/>
    </location>
</feature>
<keyword evidence="13" id="KW-0325">Glycoprotein</keyword>
<feature type="transmembrane region" description="Helical" evidence="33">
    <location>
        <begin position="456"/>
        <end position="478"/>
    </location>
</feature>
<organism evidence="35 36">
    <name type="scientific">Danionella cerebrum</name>
    <dbReference type="NCBI Taxonomy" id="2873325"/>
    <lineage>
        <taxon>Eukaryota</taxon>
        <taxon>Metazoa</taxon>
        <taxon>Chordata</taxon>
        <taxon>Craniata</taxon>
        <taxon>Vertebrata</taxon>
        <taxon>Euteleostomi</taxon>
        <taxon>Actinopterygii</taxon>
        <taxon>Neopterygii</taxon>
        <taxon>Teleostei</taxon>
        <taxon>Ostariophysi</taxon>
        <taxon>Cypriniformes</taxon>
        <taxon>Danionidae</taxon>
        <taxon>Danioninae</taxon>
        <taxon>Danionella</taxon>
    </lineage>
</organism>
<comment type="catalytic activity">
    <reaction evidence="22">
        <text>L-proline(in) + Na(+)(in) = L-proline(out) + Na(+)(out)</text>
        <dbReference type="Rhea" id="RHEA:28967"/>
        <dbReference type="ChEBI" id="CHEBI:29101"/>
        <dbReference type="ChEBI" id="CHEBI:60039"/>
    </reaction>
    <physiologicalReaction direction="right-to-left" evidence="22">
        <dbReference type="Rhea" id="RHEA:28969"/>
    </physiologicalReaction>
</comment>
<accession>A0A553NRW7</accession>
<evidence type="ECO:0000256" key="24">
    <source>
        <dbReference type="ARBA" id="ARBA00036564"/>
    </source>
</evidence>
<evidence type="ECO:0000256" key="33">
    <source>
        <dbReference type="SAM" id="Phobius"/>
    </source>
</evidence>
<comment type="catalytic activity">
    <reaction evidence="20">
        <text>L-leucine(in) + Na(+)(in) = L-leucine(out) + Na(+)(out)</text>
        <dbReference type="Rhea" id="RHEA:29263"/>
        <dbReference type="ChEBI" id="CHEBI:29101"/>
        <dbReference type="ChEBI" id="CHEBI:57427"/>
    </reaction>
    <physiologicalReaction direction="right-to-left" evidence="20">
        <dbReference type="Rhea" id="RHEA:29265"/>
    </physiologicalReaction>
</comment>
<evidence type="ECO:0000256" key="29">
    <source>
        <dbReference type="ARBA" id="ARBA00041916"/>
    </source>
</evidence>
<dbReference type="EMBL" id="SRMA01026797">
    <property type="protein sequence ID" value="TRY68173.1"/>
    <property type="molecule type" value="Genomic_DNA"/>
</dbReference>
<evidence type="ECO:0000256" key="11">
    <source>
        <dbReference type="ARBA" id="ARBA00023136"/>
    </source>
</evidence>
<comment type="catalytic activity">
    <reaction evidence="17">
        <text>L-glutamine(in) + Na(+)(in) = L-glutamine(out) + Na(+)(out)</text>
        <dbReference type="Rhea" id="RHEA:68236"/>
        <dbReference type="ChEBI" id="CHEBI:29101"/>
        <dbReference type="ChEBI" id="CHEBI:58359"/>
    </reaction>
    <physiologicalReaction direction="right-to-left" evidence="17">
        <dbReference type="Rhea" id="RHEA:68238"/>
    </physiologicalReaction>
</comment>
<evidence type="ECO:0000256" key="21">
    <source>
        <dbReference type="ARBA" id="ARBA00036194"/>
    </source>
</evidence>
<comment type="catalytic activity">
    <reaction evidence="15">
        <text>L-threonine(in) + Na(+)(in) = L-threonine(out) + Na(+)(out)</text>
        <dbReference type="Rhea" id="RHEA:69999"/>
        <dbReference type="ChEBI" id="CHEBI:29101"/>
        <dbReference type="ChEBI" id="CHEBI:57926"/>
    </reaction>
    <physiologicalReaction direction="right-to-left" evidence="15">
        <dbReference type="Rhea" id="RHEA:70001"/>
    </physiologicalReaction>
</comment>
<evidence type="ECO:0000256" key="5">
    <source>
        <dbReference type="ARBA" id="ARBA00022692"/>
    </source>
</evidence>
<evidence type="ECO:0000256" key="18">
    <source>
        <dbReference type="ARBA" id="ARBA00036092"/>
    </source>
</evidence>
<comment type="similarity">
    <text evidence="2">Belongs to the amino acid/polyamine transporter 2 family.</text>
</comment>
<comment type="catalytic activity">
    <reaction evidence="19">
        <text>L-methionine(in) + Na(+)(in) = L-methionine(out) + Na(+)(out)</text>
        <dbReference type="Rhea" id="RHEA:68240"/>
        <dbReference type="ChEBI" id="CHEBI:29101"/>
        <dbReference type="ChEBI" id="CHEBI:57844"/>
    </reaction>
    <physiologicalReaction direction="right-to-left" evidence="19">
        <dbReference type="Rhea" id="RHEA:68242"/>
    </physiologicalReaction>
</comment>
<keyword evidence="4" id="KW-1003">Cell membrane</keyword>
<comment type="catalytic activity">
    <reaction evidence="25">
        <text>L-serine(in) + Na(+)(in) = L-serine(out) + Na(+)(out)</text>
        <dbReference type="Rhea" id="RHEA:29575"/>
        <dbReference type="ChEBI" id="CHEBI:29101"/>
        <dbReference type="ChEBI" id="CHEBI:33384"/>
    </reaction>
    <physiologicalReaction direction="right-to-left" evidence="25">
        <dbReference type="Rhea" id="RHEA:29577"/>
    </physiologicalReaction>
</comment>
<dbReference type="EMBL" id="SRMA01026797">
    <property type="protein sequence ID" value="TRY68172.1"/>
    <property type="molecule type" value="Genomic_DNA"/>
</dbReference>
<feature type="region of interest" description="Disordered" evidence="32">
    <location>
        <begin position="1"/>
        <end position="21"/>
    </location>
</feature>
<keyword evidence="6" id="KW-0769">Symport</keyword>
<feature type="compositionally biased region" description="Polar residues" evidence="32">
    <location>
        <begin position="1"/>
        <end position="12"/>
    </location>
</feature>
<keyword evidence="7" id="KW-0029">Amino-acid transport</keyword>
<evidence type="ECO:0000256" key="17">
    <source>
        <dbReference type="ARBA" id="ARBA00035969"/>
    </source>
</evidence>
<evidence type="ECO:0000259" key="34">
    <source>
        <dbReference type="Pfam" id="PF01490"/>
    </source>
</evidence>
<evidence type="ECO:0000256" key="30">
    <source>
        <dbReference type="ARBA" id="ARBA00042516"/>
    </source>
</evidence>
<keyword evidence="3" id="KW-0813">Transport</keyword>
<dbReference type="AlphaFoldDB" id="A0A553NRW7"/>
<evidence type="ECO:0000256" key="2">
    <source>
        <dbReference type="ARBA" id="ARBA00008066"/>
    </source>
</evidence>
<sequence>MIKSPAQISRFTMSPEKGGSNDYTTKMSHNGNQYADVEAESQNFLPDNHLGSKKKYEAEYSTGSASFGMSVFNLGNAIMGSGILGLSYAMANTGIAMILLVSVAIFSLYSVHLLLKMANEGGSLVYEQLGYKAFGIPGKLAASCSITMQNLGAMASYLYIVKYELPIVIKAFLDSNNNAWYTNGDYLVLIVTVSIILPLSLLKNLGYLGYTSGFSLLCMVFFLIVVIYKKFQIPCPLPENFINITANASQPQLNASADVEEECCKPKYFVFNSQTVYAVPILIFAFVCHPAILPMYEELKDRSRQKMQNVANVSFLGMFIMYLLAALFGYLTFNEAVEPELLHTYSKVYSFDVVLLIVRLAVLTAVTLTVPVVLFPIRTSVNELLGGSKEFSWPRHICITVALLVCVNVLVIFVPTIRDIFGFIGASAASMLIFILPSAFYIKLVKKESMKSVQKIGATLFLIMGILVMIGSMGLIIADWIHNAISSNNHSDGH</sequence>
<dbReference type="EMBL" id="SRMA01026797">
    <property type="protein sequence ID" value="TRY68171.1"/>
    <property type="molecule type" value="Genomic_DNA"/>
</dbReference>
<proteinExistence type="inferred from homology"/>
<evidence type="ECO:0000256" key="12">
    <source>
        <dbReference type="ARBA" id="ARBA00023157"/>
    </source>
</evidence>
<evidence type="ECO:0000256" key="31">
    <source>
        <dbReference type="ARBA" id="ARBA00042868"/>
    </source>
</evidence>
<dbReference type="PANTHER" id="PTHR22950:SF207">
    <property type="entry name" value="SODIUM-COUPLED NEUTRAL AMINO ACID SYMPORTER 2"/>
    <property type="match status" value="1"/>
</dbReference>
<evidence type="ECO:0000256" key="28">
    <source>
        <dbReference type="ARBA" id="ARBA00041859"/>
    </source>
</evidence>
<evidence type="ECO:0000313" key="36">
    <source>
        <dbReference type="Proteomes" id="UP000316079"/>
    </source>
</evidence>
<dbReference type="GO" id="GO:0015293">
    <property type="term" value="F:symporter activity"/>
    <property type="evidence" value="ECO:0007669"/>
    <property type="project" value="UniProtKB-KW"/>
</dbReference>
<evidence type="ECO:0000256" key="19">
    <source>
        <dbReference type="ARBA" id="ARBA00036104"/>
    </source>
</evidence>
<dbReference type="GO" id="GO:0015186">
    <property type="term" value="F:L-glutamine transmembrane transporter activity"/>
    <property type="evidence" value="ECO:0007669"/>
    <property type="project" value="TreeGrafter"/>
</dbReference>
<evidence type="ECO:0000256" key="23">
    <source>
        <dbReference type="ARBA" id="ARBA00036231"/>
    </source>
</evidence>
<evidence type="ECO:0000256" key="15">
    <source>
        <dbReference type="ARBA" id="ARBA00035810"/>
    </source>
</evidence>
<feature type="transmembrane region" description="Helical" evidence="33">
    <location>
        <begin position="313"/>
        <end position="333"/>
    </location>
</feature>
<reference evidence="35 36" key="1">
    <citation type="journal article" date="2019" name="Sci. Data">
        <title>Hybrid genome assembly and annotation of Danionella translucida.</title>
        <authorList>
            <person name="Kadobianskyi M."/>
            <person name="Schulze L."/>
            <person name="Schuelke M."/>
            <person name="Judkewitz B."/>
        </authorList>
    </citation>
    <scope>NUCLEOTIDE SEQUENCE [LARGE SCALE GENOMIC DNA]</scope>
    <source>
        <strain evidence="35 36">Bolton</strain>
    </source>
</reference>
<evidence type="ECO:0000313" key="35">
    <source>
        <dbReference type="EMBL" id="TRY68172.1"/>
    </source>
</evidence>